<evidence type="ECO:0000313" key="11">
    <source>
        <dbReference type="Proteomes" id="UP000199506"/>
    </source>
</evidence>
<feature type="binding site" evidence="7">
    <location>
        <position position="111"/>
    </location>
    <ligand>
        <name>Zn(2+)</name>
        <dbReference type="ChEBI" id="CHEBI:29105"/>
    </ligand>
</feature>
<dbReference type="PANTHER" id="PTHR35805">
    <property type="entry name" value="ASPARTATE CARBAMOYLTRANSFERASE REGULATORY CHAIN"/>
    <property type="match status" value="1"/>
</dbReference>
<evidence type="ECO:0000313" key="10">
    <source>
        <dbReference type="EMBL" id="SEK68877.1"/>
    </source>
</evidence>
<dbReference type="InterPro" id="IPR036792">
    <property type="entry name" value="Asp_carbatrfase_reg_C_sf"/>
</dbReference>
<sequence>MANNKSELKIKAIENGTVIDHITANKTLHILKILGLPDNETKNITVAMNVSSKELGRKDILKIENRELGHEELNQVALIAPEATINIIRDFKPIKKNKIVLPKKITSIIKCTNPKCITNYENEPITTIFNVVTENPPVVRCHYCEKLIKTEDIYKQFE</sequence>
<dbReference type="SUPFAM" id="SSF54893">
    <property type="entry name" value="Aspartate carbamoyltransferase, Regulatory-chain, N-terminal domain"/>
    <property type="match status" value="1"/>
</dbReference>
<dbReference type="Proteomes" id="UP000199506">
    <property type="component" value="Unassembled WGS sequence"/>
</dbReference>
<dbReference type="PANTHER" id="PTHR35805:SF1">
    <property type="entry name" value="ASPARTATE CARBAMOYLTRANSFERASE REGULATORY CHAIN"/>
    <property type="match status" value="1"/>
</dbReference>
<dbReference type="Pfam" id="PF01948">
    <property type="entry name" value="PyrI"/>
    <property type="match status" value="1"/>
</dbReference>
<keyword evidence="6 7" id="KW-0665">Pyrimidine biosynthesis</keyword>
<dbReference type="HAMAP" id="MF_00002">
    <property type="entry name" value="Asp_carb_tr_reg"/>
    <property type="match status" value="1"/>
</dbReference>
<feature type="binding site" evidence="7">
    <location>
        <position position="144"/>
    </location>
    <ligand>
        <name>Zn(2+)</name>
        <dbReference type="ChEBI" id="CHEBI:29105"/>
    </ligand>
</feature>
<evidence type="ECO:0000256" key="6">
    <source>
        <dbReference type="ARBA" id="ARBA00022975"/>
    </source>
</evidence>
<reference evidence="10 11" key="1">
    <citation type="submission" date="2016-10" db="EMBL/GenBank/DDBJ databases">
        <authorList>
            <person name="de Groot N.N."/>
        </authorList>
    </citation>
    <scope>NUCLEOTIDE SEQUENCE [LARGE SCALE GENOMIC DNA]</scope>
    <source>
        <strain evidence="10 11">DSM 11978</strain>
    </source>
</reference>
<accession>A0A1H7J4R9</accession>
<comment type="subunit">
    <text evidence="7">Contains catalytic and regulatory chains.</text>
</comment>
<evidence type="ECO:0000259" key="9">
    <source>
        <dbReference type="Pfam" id="PF02748"/>
    </source>
</evidence>
<feature type="binding site" evidence="7">
    <location>
        <position position="116"/>
    </location>
    <ligand>
        <name>Zn(2+)</name>
        <dbReference type="ChEBI" id="CHEBI:29105"/>
    </ligand>
</feature>
<dbReference type="GO" id="GO:0006207">
    <property type="term" value="P:'de novo' pyrimidine nucleobase biosynthetic process"/>
    <property type="evidence" value="ECO:0007669"/>
    <property type="project" value="InterPro"/>
</dbReference>
<comment type="similarity">
    <text evidence="2 7">Belongs to the PyrI family.</text>
</comment>
<dbReference type="SUPFAM" id="SSF57825">
    <property type="entry name" value="Aspartate carbamoyltransferase, Regulatory-chain, C-terminal domain"/>
    <property type="match status" value="1"/>
</dbReference>
<dbReference type="Pfam" id="PF02748">
    <property type="entry name" value="PyrI_C"/>
    <property type="match status" value="1"/>
</dbReference>
<feature type="domain" description="Aspartate carbamoyltransferase regulatory subunit C-terminal" evidence="9">
    <location>
        <begin position="104"/>
        <end position="153"/>
    </location>
</feature>
<comment type="function">
    <text evidence="1 7">Involved in allosteric regulation of aspartate carbamoyltransferase.</text>
</comment>
<dbReference type="GO" id="GO:0006221">
    <property type="term" value="P:pyrimidine nucleotide biosynthetic process"/>
    <property type="evidence" value="ECO:0007669"/>
    <property type="project" value="UniProtKB-UniRule"/>
</dbReference>
<keyword evidence="4 7" id="KW-0479">Metal-binding</keyword>
<proteinExistence type="inferred from homology"/>
<dbReference type="OrthoDB" id="7000at2157"/>
<evidence type="ECO:0000259" key="8">
    <source>
        <dbReference type="Pfam" id="PF01948"/>
    </source>
</evidence>
<dbReference type="AlphaFoldDB" id="A0A1H7J4R9"/>
<dbReference type="GO" id="GO:0046872">
    <property type="term" value="F:metal ion binding"/>
    <property type="evidence" value="ECO:0007669"/>
    <property type="project" value="UniProtKB-KW"/>
</dbReference>
<dbReference type="InterPro" id="IPR036793">
    <property type="entry name" value="Asp_carbatrfase_reg_N_sf"/>
</dbReference>
<dbReference type="InterPro" id="IPR020542">
    <property type="entry name" value="Asp_carbamoyltrfase_reg_C"/>
</dbReference>
<dbReference type="InterPro" id="IPR020545">
    <property type="entry name" value="Asp_carbamoyltransf_reg_N"/>
</dbReference>
<evidence type="ECO:0000256" key="2">
    <source>
        <dbReference type="ARBA" id="ARBA00010498"/>
    </source>
</evidence>
<evidence type="ECO:0000256" key="7">
    <source>
        <dbReference type="HAMAP-Rule" id="MF_00002"/>
    </source>
</evidence>
<dbReference type="InterPro" id="IPR002801">
    <property type="entry name" value="Asp_carbamoylTrfase_reg"/>
</dbReference>
<name>A0A1H7J4R9_9EURY</name>
<dbReference type="GO" id="GO:0016740">
    <property type="term" value="F:transferase activity"/>
    <property type="evidence" value="ECO:0007669"/>
    <property type="project" value="UniProtKB-KW"/>
</dbReference>
<dbReference type="Gene3D" id="2.30.30.20">
    <property type="entry name" value="Aspartate carbamoyltransferase regulatory subunit, C-terminal domain"/>
    <property type="match status" value="1"/>
</dbReference>
<protein>
    <recommendedName>
        <fullName evidence="3 7">Aspartate carbamoyltransferase regulatory chain</fullName>
    </recommendedName>
</protein>
<keyword evidence="10" id="KW-0808">Transferase</keyword>
<comment type="cofactor">
    <cofactor evidence="7">
        <name>Zn(2+)</name>
        <dbReference type="ChEBI" id="CHEBI:29105"/>
    </cofactor>
    <text evidence="7">Binds 1 zinc ion per subunit.</text>
</comment>
<evidence type="ECO:0000256" key="1">
    <source>
        <dbReference type="ARBA" id="ARBA00002565"/>
    </source>
</evidence>
<dbReference type="Gene3D" id="3.30.70.140">
    <property type="entry name" value="Aspartate carbamoyltransferase regulatory subunit, N-terminal domain"/>
    <property type="match status" value="1"/>
</dbReference>
<evidence type="ECO:0000256" key="5">
    <source>
        <dbReference type="ARBA" id="ARBA00022833"/>
    </source>
</evidence>
<dbReference type="GO" id="GO:0009347">
    <property type="term" value="C:aspartate carbamoyltransferase complex"/>
    <property type="evidence" value="ECO:0007669"/>
    <property type="project" value="InterPro"/>
</dbReference>
<evidence type="ECO:0000256" key="3">
    <source>
        <dbReference type="ARBA" id="ARBA00021764"/>
    </source>
</evidence>
<dbReference type="NCBIfam" id="TIGR00240">
    <property type="entry name" value="ATCase_reg"/>
    <property type="match status" value="1"/>
</dbReference>
<evidence type="ECO:0000256" key="4">
    <source>
        <dbReference type="ARBA" id="ARBA00022723"/>
    </source>
</evidence>
<organism evidence="10 11">
    <name type="scientific">Methanobrevibacter gottschalkii</name>
    <dbReference type="NCBI Taxonomy" id="190974"/>
    <lineage>
        <taxon>Archaea</taxon>
        <taxon>Methanobacteriati</taxon>
        <taxon>Methanobacteriota</taxon>
        <taxon>Methanomada group</taxon>
        <taxon>Methanobacteria</taxon>
        <taxon>Methanobacteriales</taxon>
        <taxon>Methanobacteriaceae</taxon>
        <taxon>Methanobrevibacter</taxon>
    </lineage>
</organism>
<keyword evidence="5 7" id="KW-0862">Zinc</keyword>
<feature type="binding site" evidence="7">
    <location>
        <position position="141"/>
    </location>
    <ligand>
        <name>Zn(2+)</name>
        <dbReference type="ChEBI" id="CHEBI:29105"/>
    </ligand>
</feature>
<gene>
    <name evidence="7" type="primary">pyrI</name>
    <name evidence="10" type="ORF">SAMN05216439_1324</name>
</gene>
<dbReference type="STRING" id="190974.SAMN05216439_1324"/>
<feature type="domain" description="Aspartate carbamoyltransferase regulatory subunit N-terminal" evidence="8">
    <location>
        <begin position="8"/>
        <end position="99"/>
    </location>
</feature>
<dbReference type="EMBL" id="FOAK01000004">
    <property type="protein sequence ID" value="SEK68877.1"/>
    <property type="molecule type" value="Genomic_DNA"/>
</dbReference>
<dbReference type="RefSeq" id="WP_069574451.1">
    <property type="nucleotide sequence ID" value="NZ_FOAK01000004.1"/>
</dbReference>